<sequence length="103" mass="10999">MDNQNSGSAIKPIIVIIRSGGFDVERGGSAGDTMELYGSSEKNARIDIKDQTQMLATTEANEFGGWKVLLNDLAKGEHRFVAGAQATGIVSEEYSVNNLAPPQ</sequence>
<dbReference type="InterPro" id="IPR013783">
    <property type="entry name" value="Ig-like_fold"/>
</dbReference>
<dbReference type="AlphaFoldDB" id="A0A1C2EDM1"/>
<evidence type="ECO:0000313" key="1">
    <source>
        <dbReference type="EMBL" id="OCX25067.1"/>
    </source>
</evidence>
<reference evidence="1 2" key="1">
    <citation type="submission" date="2016-08" db="EMBL/GenBank/DDBJ databases">
        <title>Whole genome sequence of Pseudomonas graminis strain UASWS1507, a potential biological control agent for agriculture.</title>
        <authorList>
            <person name="Crovadore J."/>
            <person name="Calmin G."/>
            <person name="Chablais R."/>
            <person name="Cochard B."/>
            <person name="Lefort F."/>
        </authorList>
    </citation>
    <scope>NUCLEOTIDE SEQUENCE [LARGE SCALE GENOMIC DNA]</scope>
    <source>
        <strain evidence="1 2">UASWS1507</strain>
    </source>
</reference>
<dbReference type="RefSeq" id="WP_065986858.1">
    <property type="nucleotide sequence ID" value="NZ_MDEN01000052.1"/>
</dbReference>
<dbReference type="Proteomes" id="UP000095143">
    <property type="component" value="Unassembled WGS sequence"/>
</dbReference>
<accession>A0A1C2EDM1</accession>
<name>A0A1C2EDM1_9PSED</name>
<evidence type="ECO:0000313" key="2">
    <source>
        <dbReference type="Proteomes" id="UP000095143"/>
    </source>
</evidence>
<dbReference type="EMBL" id="MDEN01000052">
    <property type="protein sequence ID" value="OCX25067.1"/>
    <property type="molecule type" value="Genomic_DNA"/>
</dbReference>
<comment type="caution">
    <text evidence="1">The sequence shown here is derived from an EMBL/GenBank/DDBJ whole genome shotgun (WGS) entry which is preliminary data.</text>
</comment>
<proteinExistence type="predicted"/>
<protein>
    <recommendedName>
        <fullName evidence="3">Bacterial Ig-like domain-containing protein</fullName>
    </recommendedName>
</protein>
<evidence type="ECO:0008006" key="3">
    <source>
        <dbReference type="Google" id="ProtNLM"/>
    </source>
</evidence>
<gene>
    <name evidence="1" type="ORF">BBI10_03685</name>
</gene>
<organism evidence="1 2">
    <name type="scientific">Pseudomonas graminis</name>
    <dbReference type="NCBI Taxonomy" id="158627"/>
    <lineage>
        <taxon>Bacteria</taxon>
        <taxon>Pseudomonadati</taxon>
        <taxon>Pseudomonadota</taxon>
        <taxon>Gammaproteobacteria</taxon>
        <taxon>Pseudomonadales</taxon>
        <taxon>Pseudomonadaceae</taxon>
        <taxon>Pseudomonas</taxon>
    </lineage>
</organism>
<dbReference type="Gene3D" id="2.60.40.10">
    <property type="entry name" value="Immunoglobulins"/>
    <property type="match status" value="1"/>
</dbReference>